<dbReference type="EMBL" id="PVTF01000007">
    <property type="protein sequence ID" value="PRY39497.1"/>
    <property type="molecule type" value="Genomic_DNA"/>
</dbReference>
<keyword evidence="5" id="KW-0732">Signal</keyword>
<feature type="transmembrane region" description="Helical" evidence="4">
    <location>
        <begin position="175"/>
        <end position="195"/>
    </location>
</feature>
<feature type="chain" id="PRO_5038698307" evidence="5">
    <location>
        <begin position="20"/>
        <end position="667"/>
    </location>
</feature>
<accession>A0A2T0T1G9</accession>
<feature type="transmembrane region" description="Helical" evidence="4">
    <location>
        <begin position="202"/>
        <end position="223"/>
    </location>
</feature>
<feature type="transmembrane region" description="Helical" evidence="4">
    <location>
        <begin position="148"/>
        <end position="169"/>
    </location>
</feature>
<dbReference type="InterPro" id="IPR028098">
    <property type="entry name" value="Glyco_trans_4-like_N"/>
</dbReference>
<evidence type="ECO:0000256" key="5">
    <source>
        <dbReference type="SAM" id="SignalP"/>
    </source>
</evidence>
<organism evidence="8 9">
    <name type="scientific">Umezawaea tangerina</name>
    <dbReference type="NCBI Taxonomy" id="84725"/>
    <lineage>
        <taxon>Bacteria</taxon>
        <taxon>Bacillati</taxon>
        <taxon>Actinomycetota</taxon>
        <taxon>Actinomycetes</taxon>
        <taxon>Pseudonocardiales</taxon>
        <taxon>Pseudonocardiaceae</taxon>
        <taxon>Umezawaea</taxon>
    </lineage>
</organism>
<feature type="compositionally biased region" description="Basic and acidic residues" evidence="3">
    <location>
        <begin position="656"/>
        <end position="667"/>
    </location>
</feature>
<protein>
    <submittedName>
        <fullName evidence="8">Glycosyltransferase involved in cell wall biosynthesis</fullName>
    </submittedName>
</protein>
<dbReference type="AlphaFoldDB" id="A0A2T0T1G9"/>
<feature type="transmembrane region" description="Helical" evidence="4">
    <location>
        <begin position="45"/>
        <end position="72"/>
    </location>
</feature>
<evidence type="ECO:0000256" key="2">
    <source>
        <dbReference type="ARBA" id="ARBA00022679"/>
    </source>
</evidence>
<sequence>MTDLLFAVLLAALAACCFAAAIHLQHRTVRDEGRVRVGRLLRTPTWLAGTSLAVVGGGLHVLALATAPLAVVQPIGVLSLVLTTLVGGHSRRAALAVCVGTAGFVVLAATSVAPASSTVDSSRVQLVVAIAAVVAVAGLRTGGRVRCLVLASAAAVLFGLGSALIRGAVLNGSPLLVGEAGALMLTGGWLVHQAYASGPPAVVIAAVTVLDPFTAVAVGIGLYGETGGIALPQLACAAPAIGGVVALTRSTPVDSPSWTRPEPAAGQRILIAADTYPPDVNGAANFANRLAEGLAARGHEVHVVCPSPTSQDSSTVVGGVAVHRIASTRTPFHAAFRVCTPWQVGRALPSLLATVRPDVVHVQAHFGVGRTVLRAALAHDLPVVATNHFMPENLLDHSPLPRVLNGIVSDWTWRDLVRVYRRAHAVTAPTPRAADLLRDRDLPTRAISCGIDLDRFGSAGAHMSTTTTAVFVGRLDPEKNVDELLRALVLAPAVHAEVVGDGVCRTDLESLALDLGIARRVRFHGYLPDDDLVAVLRRGDVFCMPGTAELQSIATMEAMAAGLPVVAANAMALPHLVHHGTNGRLYPPGDPAALAAALRELDADPVSRVAMGTASRRIVARHDLADTLDAFEDLYLRVQEEATGHDHTTTAPARPRRADRERTATAG</sequence>
<dbReference type="RefSeq" id="WP_106189451.1">
    <property type="nucleotide sequence ID" value="NZ_PVTF01000007.1"/>
</dbReference>
<dbReference type="InterPro" id="IPR001296">
    <property type="entry name" value="Glyco_trans_1"/>
</dbReference>
<keyword evidence="4" id="KW-0472">Membrane</keyword>
<proteinExistence type="predicted"/>
<dbReference type="GO" id="GO:1901137">
    <property type="term" value="P:carbohydrate derivative biosynthetic process"/>
    <property type="evidence" value="ECO:0007669"/>
    <property type="project" value="UniProtKB-ARBA"/>
</dbReference>
<evidence type="ECO:0000313" key="8">
    <source>
        <dbReference type="EMBL" id="PRY39497.1"/>
    </source>
</evidence>
<dbReference type="Proteomes" id="UP000239494">
    <property type="component" value="Unassembled WGS sequence"/>
</dbReference>
<evidence type="ECO:0000256" key="4">
    <source>
        <dbReference type="SAM" id="Phobius"/>
    </source>
</evidence>
<evidence type="ECO:0000259" key="7">
    <source>
        <dbReference type="Pfam" id="PF13439"/>
    </source>
</evidence>
<dbReference type="SUPFAM" id="SSF53756">
    <property type="entry name" value="UDP-Glycosyltransferase/glycogen phosphorylase"/>
    <property type="match status" value="1"/>
</dbReference>
<evidence type="ECO:0000256" key="3">
    <source>
        <dbReference type="SAM" id="MobiDB-lite"/>
    </source>
</evidence>
<keyword evidence="2 8" id="KW-0808">Transferase</keyword>
<feature type="domain" description="Glycosyltransferase subfamily 4-like N-terminal" evidence="7">
    <location>
        <begin position="280"/>
        <end position="455"/>
    </location>
</feature>
<dbReference type="InterPro" id="IPR050194">
    <property type="entry name" value="Glycosyltransferase_grp1"/>
</dbReference>
<reference evidence="8 9" key="1">
    <citation type="submission" date="2018-03" db="EMBL/GenBank/DDBJ databases">
        <title>Genomic Encyclopedia of Archaeal and Bacterial Type Strains, Phase II (KMG-II): from individual species to whole genera.</title>
        <authorList>
            <person name="Goeker M."/>
        </authorList>
    </citation>
    <scope>NUCLEOTIDE SEQUENCE [LARGE SCALE GENOMIC DNA]</scope>
    <source>
        <strain evidence="8 9">DSM 44720</strain>
    </source>
</reference>
<dbReference type="PANTHER" id="PTHR45947">
    <property type="entry name" value="SULFOQUINOVOSYL TRANSFERASE SQD2"/>
    <property type="match status" value="1"/>
</dbReference>
<evidence type="ECO:0000313" key="9">
    <source>
        <dbReference type="Proteomes" id="UP000239494"/>
    </source>
</evidence>
<keyword evidence="1" id="KW-0328">Glycosyltransferase</keyword>
<feature type="domain" description="Glycosyl transferase family 1" evidence="6">
    <location>
        <begin position="465"/>
        <end position="616"/>
    </location>
</feature>
<name>A0A2T0T1G9_9PSEU</name>
<keyword evidence="4" id="KW-1133">Transmembrane helix</keyword>
<dbReference type="PANTHER" id="PTHR45947:SF3">
    <property type="entry name" value="SULFOQUINOVOSYL TRANSFERASE SQD2"/>
    <property type="match status" value="1"/>
</dbReference>
<feature type="transmembrane region" description="Helical" evidence="4">
    <location>
        <begin position="124"/>
        <end position="141"/>
    </location>
</feature>
<gene>
    <name evidence="8" type="ORF">CLV43_10780</name>
</gene>
<keyword evidence="9" id="KW-1185">Reference proteome</keyword>
<dbReference type="GO" id="GO:0016757">
    <property type="term" value="F:glycosyltransferase activity"/>
    <property type="evidence" value="ECO:0007669"/>
    <property type="project" value="UniProtKB-KW"/>
</dbReference>
<feature type="signal peptide" evidence="5">
    <location>
        <begin position="1"/>
        <end position="19"/>
    </location>
</feature>
<keyword evidence="4" id="KW-0812">Transmembrane</keyword>
<evidence type="ECO:0000256" key="1">
    <source>
        <dbReference type="ARBA" id="ARBA00022676"/>
    </source>
</evidence>
<evidence type="ECO:0000259" key="6">
    <source>
        <dbReference type="Pfam" id="PF00534"/>
    </source>
</evidence>
<dbReference type="Pfam" id="PF00534">
    <property type="entry name" value="Glycos_transf_1"/>
    <property type="match status" value="1"/>
</dbReference>
<dbReference type="Pfam" id="PF13439">
    <property type="entry name" value="Glyco_transf_4"/>
    <property type="match status" value="1"/>
</dbReference>
<feature type="transmembrane region" description="Helical" evidence="4">
    <location>
        <begin position="93"/>
        <end position="112"/>
    </location>
</feature>
<dbReference type="Gene3D" id="3.40.50.2000">
    <property type="entry name" value="Glycogen Phosphorylase B"/>
    <property type="match status" value="2"/>
</dbReference>
<comment type="caution">
    <text evidence="8">The sequence shown here is derived from an EMBL/GenBank/DDBJ whole genome shotgun (WGS) entry which is preliminary data.</text>
</comment>
<feature type="region of interest" description="Disordered" evidence="3">
    <location>
        <begin position="642"/>
        <end position="667"/>
    </location>
</feature>
<dbReference type="OrthoDB" id="9802525at2"/>